<evidence type="ECO:0000256" key="4">
    <source>
        <dbReference type="ARBA" id="ARBA00022837"/>
    </source>
</evidence>
<dbReference type="InterPro" id="IPR036820">
    <property type="entry name" value="Archease_dom_sf"/>
</dbReference>
<dbReference type="SUPFAM" id="SSF69819">
    <property type="entry name" value="MTH1598-like"/>
    <property type="match status" value="1"/>
</dbReference>
<dbReference type="HOGENOM" id="CLU_111362_3_0_2"/>
<sequence length="142" mass="16579">MEGYRLINHTADIAFEAYGYSLEELFENATRAFYDAFAVLESVGIDREQIIEMEDSDIEMLFFRYLNELLYLFDTDFFAGKEVNVSIEDVEDELRLKAKLKGGKISPEIVKTEPKAITLHKFMIEKVKNEKEFWKAFVVVDI</sequence>
<evidence type="ECO:0000259" key="6">
    <source>
        <dbReference type="Pfam" id="PF01951"/>
    </source>
</evidence>
<dbReference type="GO" id="GO:0006388">
    <property type="term" value="P:tRNA splicing, via endonucleolytic cleavage and ligation"/>
    <property type="evidence" value="ECO:0007669"/>
    <property type="project" value="UniProtKB-UniRule"/>
</dbReference>
<dbReference type="GeneID" id="15391960"/>
<reference evidence="7 8" key="1">
    <citation type="journal article" date="2013" name="Genome Announc.">
        <title>Complete Genome Sequence of the Thermophilic and Facultatively Chemolithoautotrophic Sulfate Reducer Archaeoglobus sulfaticallidus Strain PM70-1T.</title>
        <authorList>
            <person name="Stokke R."/>
            <person name="Hocking W.P."/>
            <person name="Steinsbu B.O."/>
            <person name="Steen I.H."/>
        </authorList>
    </citation>
    <scope>NUCLEOTIDE SEQUENCE [LARGE SCALE GENOMIC DNA]</scope>
    <source>
        <strain evidence="7">PM70-1</strain>
    </source>
</reference>
<dbReference type="RefSeq" id="WP_015589945.1">
    <property type="nucleotide sequence ID" value="NC_021169.1"/>
</dbReference>
<keyword evidence="2 5" id="KW-0819">tRNA processing</keyword>
<evidence type="ECO:0000256" key="3">
    <source>
        <dbReference type="ARBA" id="ARBA00022723"/>
    </source>
</evidence>
<dbReference type="STRING" id="387631.Asulf_00314"/>
<dbReference type="InterPro" id="IPR023572">
    <property type="entry name" value="Archease_dom"/>
</dbReference>
<dbReference type="Proteomes" id="UP000013307">
    <property type="component" value="Chromosome"/>
</dbReference>
<gene>
    <name evidence="7" type="ORF">Asulf_00314</name>
</gene>
<keyword evidence="4 5" id="KW-0106">Calcium</keyword>
<feature type="domain" description="Archease" evidence="6">
    <location>
        <begin position="4"/>
        <end position="142"/>
    </location>
</feature>
<keyword evidence="3 5" id="KW-0479">Metal-binding</keyword>
<dbReference type="GO" id="GO:0005509">
    <property type="term" value="F:calcium ion binding"/>
    <property type="evidence" value="ECO:0007669"/>
    <property type="project" value="UniProtKB-UniRule"/>
</dbReference>
<dbReference type="InterPro" id="IPR002804">
    <property type="entry name" value="Archease"/>
</dbReference>
<dbReference type="AlphaFoldDB" id="N0BIP7"/>
<dbReference type="PANTHER" id="PTHR12682">
    <property type="entry name" value="ARCHEASE"/>
    <property type="match status" value="1"/>
</dbReference>
<dbReference type="eggNOG" id="arCOG04055">
    <property type="taxonomic scope" value="Archaea"/>
</dbReference>
<evidence type="ECO:0000256" key="2">
    <source>
        <dbReference type="ARBA" id="ARBA00022694"/>
    </source>
</evidence>
<keyword evidence="8" id="KW-1185">Reference proteome</keyword>
<evidence type="ECO:0000256" key="1">
    <source>
        <dbReference type="ARBA" id="ARBA00007963"/>
    </source>
</evidence>
<dbReference type="KEGG" id="ast:Asulf_00314"/>
<feature type="binding site" evidence="5">
    <location>
        <position position="141"/>
    </location>
    <ligand>
        <name>Ca(2+)</name>
        <dbReference type="ChEBI" id="CHEBI:29108"/>
    </ligand>
</feature>
<dbReference type="HAMAP" id="MF_01222">
    <property type="entry name" value="Archease_arch"/>
    <property type="match status" value="1"/>
</dbReference>
<feature type="binding site" evidence="5">
    <location>
        <position position="12"/>
    </location>
    <ligand>
        <name>Ca(2+)</name>
        <dbReference type="ChEBI" id="CHEBI:29108"/>
    </ligand>
</feature>
<name>N0BIP7_9EURY</name>
<evidence type="ECO:0000256" key="5">
    <source>
        <dbReference type="HAMAP-Rule" id="MF_01222"/>
    </source>
</evidence>
<dbReference type="OrthoDB" id="8831at2157"/>
<proteinExistence type="inferred from homology"/>
<dbReference type="EMBL" id="CP005290">
    <property type="protein sequence ID" value="AGK60346.1"/>
    <property type="molecule type" value="Genomic_DNA"/>
</dbReference>
<dbReference type="InterPro" id="IPR022952">
    <property type="entry name" value="Archease_arc"/>
</dbReference>
<organism evidence="7 8">
    <name type="scientific">Archaeoglobus sulfaticallidus PM70-1</name>
    <dbReference type="NCBI Taxonomy" id="387631"/>
    <lineage>
        <taxon>Archaea</taxon>
        <taxon>Methanobacteriati</taxon>
        <taxon>Methanobacteriota</taxon>
        <taxon>Archaeoglobi</taxon>
        <taxon>Archaeoglobales</taxon>
        <taxon>Archaeoglobaceae</taxon>
        <taxon>Archaeoglobus</taxon>
    </lineage>
</organism>
<accession>N0BIP7</accession>
<comment type="similarity">
    <text evidence="1 5">Belongs to the archease family.</text>
</comment>
<dbReference type="Gene3D" id="3.55.10.10">
    <property type="entry name" value="Archease domain"/>
    <property type="match status" value="1"/>
</dbReference>
<evidence type="ECO:0000313" key="8">
    <source>
        <dbReference type="Proteomes" id="UP000013307"/>
    </source>
</evidence>
<dbReference type="PANTHER" id="PTHR12682:SF11">
    <property type="entry name" value="PROTEIN ARCHEASE"/>
    <property type="match status" value="1"/>
</dbReference>
<protein>
    <recommendedName>
        <fullName evidence="5">Protein archease</fullName>
    </recommendedName>
</protein>
<feature type="binding site" evidence="5">
    <location>
        <position position="142"/>
    </location>
    <ligand>
        <name>Ca(2+)</name>
        <dbReference type="ChEBI" id="CHEBI:29108"/>
    </ligand>
</feature>
<dbReference type="Pfam" id="PF01951">
    <property type="entry name" value="Archease"/>
    <property type="match status" value="1"/>
</dbReference>
<comment type="function">
    <text evidence="5">Activates the tRNA-splicing ligase complex by facilitating the enzymatic turnover of catalytic subunit RtcB. Acts by promoting the guanylylation of RtcB, a key intermediate step in tRNA ligation. Can also alter the NTP specificity of RtcB such that ATP, dGTP or ITP is used efficiently.</text>
</comment>
<evidence type="ECO:0000313" key="7">
    <source>
        <dbReference type="EMBL" id="AGK60346.1"/>
    </source>
</evidence>